<reference evidence="2" key="1">
    <citation type="submission" date="2021-05" db="EMBL/GenBank/DDBJ databases">
        <authorList>
            <person name="Pietrasiak N."/>
            <person name="Ward R."/>
            <person name="Stajich J.E."/>
            <person name="Kurbessoian T."/>
        </authorList>
    </citation>
    <scope>NUCLEOTIDE SEQUENCE</scope>
    <source>
        <strain evidence="2">JT2-VF2</strain>
    </source>
</reference>
<protein>
    <submittedName>
        <fullName evidence="2">DNA phosphorothioation-associated putative methyltransferase</fullName>
    </submittedName>
</protein>
<feature type="compositionally biased region" description="Polar residues" evidence="1">
    <location>
        <begin position="728"/>
        <end position="742"/>
    </location>
</feature>
<dbReference type="EMBL" id="JAHHHN010000073">
    <property type="protein sequence ID" value="MBW4566306.1"/>
    <property type="molecule type" value="Genomic_DNA"/>
</dbReference>
<reference evidence="2" key="2">
    <citation type="journal article" date="2022" name="Microbiol. Resour. Announc.">
        <title>Metagenome Sequencing to Explore Phylogenomics of Terrestrial Cyanobacteria.</title>
        <authorList>
            <person name="Ward R.D."/>
            <person name="Stajich J.E."/>
            <person name="Johansen J.R."/>
            <person name="Huntemann M."/>
            <person name="Clum A."/>
            <person name="Foster B."/>
            <person name="Foster B."/>
            <person name="Roux S."/>
            <person name="Palaniappan K."/>
            <person name="Varghese N."/>
            <person name="Mukherjee S."/>
            <person name="Reddy T.B.K."/>
            <person name="Daum C."/>
            <person name="Copeland A."/>
            <person name="Chen I.A."/>
            <person name="Ivanova N.N."/>
            <person name="Kyrpides N.C."/>
            <person name="Shapiro N."/>
            <person name="Eloe-Fadrosh E.A."/>
            <person name="Pietrasiak N."/>
        </authorList>
    </citation>
    <scope>NUCLEOTIDE SEQUENCE</scope>
    <source>
        <strain evidence="2">JT2-VF2</strain>
    </source>
</reference>
<evidence type="ECO:0000313" key="3">
    <source>
        <dbReference type="Proteomes" id="UP000715781"/>
    </source>
</evidence>
<dbReference type="Proteomes" id="UP000715781">
    <property type="component" value="Unassembled WGS sequence"/>
</dbReference>
<name>A0A951Q6J9_9NOST</name>
<keyword evidence="2" id="KW-0489">Methyltransferase</keyword>
<proteinExistence type="predicted"/>
<dbReference type="AlphaFoldDB" id="A0A951Q6J9"/>
<dbReference type="InterPro" id="IPR024019">
    <property type="entry name" value="CHP04096"/>
</dbReference>
<feature type="region of interest" description="Disordered" evidence="1">
    <location>
        <begin position="717"/>
        <end position="742"/>
    </location>
</feature>
<sequence length="742" mass="85097">MVQRDNSLDKLEETSLIEASKVSNIHELNTIANIKLPNKHKVIPELSTIAQTCKHSPVGKLLPDAFYIHISALHAVEEVLQQYESLARSVASQAEIPTIIKFSTKKRKISYLLYPNFDTDPHPALKASIQVDLETLEIAYRDYSKSDNPPILHRKETLVTRDYPLYQQFAELTRAQETLGLLDNPSSIGTRNGWQQRLQAYNVEIQEHRLIQHQTVTNNREFTARQVERHKAAIVRNDFSRPVRLALEAGLFTENTTFFDYGCGHGNDVARIAQQGYISIGWDPYYSPDTPQIPADIVNLGYIINVIEDTSERRTALVKAWELTHKVLLVAAQVTLADTNKGTVAYGDGVVTTRNTFQKYYEQEELKIYIDQVLGVDAIPVALGVYFIFRDEAQAQLFRASRFRSRTTTPRVRSRIKRFEDYQELLTPLMAFVTERGRLPSKGELSQEADINAEFGTLRRAFQVIVQATDPQEWEAISEKRRQDLMVYLALCQFSRRPKLGELALEAQEDILALFGTYKQAWANADQMLHSLGNSEIIAERCQNSQIGRKLPNSLWVHISALQALDPLLRLYEGCASRTIGRLEQANVIKFHTRKPKISYFFYSDFDADPHPALQTSMEIDLRDLGVIYRDYEADDPPVLHCKDALVTPDYLHYEKFANLTRKEEDWGLLDNWRLISHRSGWLKCLKENCATLKGYQLSWQKDADPYKLKLLRSAAQKRQRKRRNSDENTCSKTTPSIINMN</sequence>
<gene>
    <name evidence="2" type="ORF">KME32_35665</name>
</gene>
<keyword evidence="2" id="KW-0808">Transferase</keyword>
<dbReference type="NCBIfam" id="TIGR04096">
    <property type="entry name" value="dnd_rel_methyl"/>
    <property type="match status" value="2"/>
</dbReference>
<organism evidence="2 3">
    <name type="scientific">Mojavia pulchra JT2-VF2</name>
    <dbReference type="NCBI Taxonomy" id="287848"/>
    <lineage>
        <taxon>Bacteria</taxon>
        <taxon>Bacillati</taxon>
        <taxon>Cyanobacteriota</taxon>
        <taxon>Cyanophyceae</taxon>
        <taxon>Nostocales</taxon>
        <taxon>Nostocaceae</taxon>
    </lineage>
</organism>
<dbReference type="GO" id="GO:0032259">
    <property type="term" value="P:methylation"/>
    <property type="evidence" value="ECO:0007669"/>
    <property type="project" value="UniProtKB-KW"/>
</dbReference>
<dbReference type="GO" id="GO:0008168">
    <property type="term" value="F:methyltransferase activity"/>
    <property type="evidence" value="ECO:0007669"/>
    <property type="project" value="UniProtKB-KW"/>
</dbReference>
<accession>A0A951Q6J9</accession>
<evidence type="ECO:0000313" key="2">
    <source>
        <dbReference type="EMBL" id="MBW4566306.1"/>
    </source>
</evidence>
<evidence type="ECO:0000256" key="1">
    <source>
        <dbReference type="SAM" id="MobiDB-lite"/>
    </source>
</evidence>
<comment type="caution">
    <text evidence="2">The sequence shown here is derived from an EMBL/GenBank/DDBJ whole genome shotgun (WGS) entry which is preliminary data.</text>
</comment>